<evidence type="ECO:0000256" key="2">
    <source>
        <dbReference type="ARBA" id="ARBA00024226"/>
    </source>
</evidence>
<evidence type="ECO:0000256" key="3">
    <source>
        <dbReference type="ARBA" id="ARBA00049194"/>
    </source>
</evidence>
<evidence type="ECO:0000256" key="1">
    <source>
        <dbReference type="ARBA" id="ARBA00009986"/>
    </source>
</evidence>
<evidence type="ECO:0000313" key="5">
    <source>
        <dbReference type="EMBL" id="KIW56015.1"/>
    </source>
</evidence>
<accession>A0A0D2EMW3</accession>
<dbReference type="GeneID" id="25326624"/>
<dbReference type="Proteomes" id="UP000054342">
    <property type="component" value="Unassembled WGS sequence"/>
</dbReference>
<dbReference type="Pfam" id="PF00171">
    <property type="entry name" value="Aldedh"/>
    <property type="match status" value="1"/>
</dbReference>
<sequence length="123" mass="13467">MEGDPLDPITTYGPQTDKAQYDNICKFLRKAREDCVNFLLGGPPMAQEDGGLLVPPTLAHNPPEDNDLMKEGVFGAVSCVVTFTDEEDVIRRANGTVYSLYASVFTPDINRALRVAKTFEAGQ</sequence>
<comment type="similarity">
    <text evidence="1">Belongs to the aldehyde dehydrogenase family.</text>
</comment>
<dbReference type="InterPro" id="IPR016163">
    <property type="entry name" value="Ald_DH_C"/>
</dbReference>
<keyword evidence="6" id="KW-1185">Reference proteome</keyword>
<dbReference type="EC" id="1.2.1.3" evidence="2"/>
<dbReference type="PANTHER" id="PTHR11699">
    <property type="entry name" value="ALDEHYDE DEHYDROGENASE-RELATED"/>
    <property type="match status" value="1"/>
</dbReference>
<comment type="catalytic activity">
    <reaction evidence="3">
        <text>an aldehyde + NAD(+) + H2O = a carboxylate + NADH + 2 H(+)</text>
        <dbReference type="Rhea" id="RHEA:16185"/>
        <dbReference type="ChEBI" id="CHEBI:15377"/>
        <dbReference type="ChEBI" id="CHEBI:15378"/>
        <dbReference type="ChEBI" id="CHEBI:17478"/>
        <dbReference type="ChEBI" id="CHEBI:29067"/>
        <dbReference type="ChEBI" id="CHEBI:57540"/>
        <dbReference type="ChEBI" id="CHEBI:57945"/>
        <dbReference type="EC" id="1.2.1.3"/>
    </reaction>
</comment>
<dbReference type="InterPro" id="IPR015590">
    <property type="entry name" value="Aldehyde_DH_dom"/>
</dbReference>
<dbReference type="STRING" id="348802.A0A0D2EMW3"/>
<dbReference type="AlphaFoldDB" id="A0A0D2EMW3"/>
<name>A0A0D2EMW3_9EURO</name>
<dbReference type="SUPFAM" id="SSF53720">
    <property type="entry name" value="ALDH-like"/>
    <property type="match status" value="1"/>
</dbReference>
<dbReference type="GO" id="GO:0004029">
    <property type="term" value="F:aldehyde dehydrogenase (NAD+) activity"/>
    <property type="evidence" value="ECO:0007669"/>
    <property type="project" value="UniProtKB-EC"/>
</dbReference>
<dbReference type="OrthoDB" id="310895at2759"/>
<evidence type="ECO:0000313" key="6">
    <source>
        <dbReference type="Proteomes" id="UP000054342"/>
    </source>
</evidence>
<dbReference type="HOGENOM" id="CLU_2015308_0_0_1"/>
<dbReference type="RefSeq" id="XP_013316599.1">
    <property type="nucleotide sequence ID" value="XM_013461145.1"/>
</dbReference>
<gene>
    <name evidence="5" type="ORF">PV05_04716</name>
</gene>
<organism evidence="5 6">
    <name type="scientific">Exophiala xenobiotica</name>
    <dbReference type="NCBI Taxonomy" id="348802"/>
    <lineage>
        <taxon>Eukaryota</taxon>
        <taxon>Fungi</taxon>
        <taxon>Dikarya</taxon>
        <taxon>Ascomycota</taxon>
        <taxon>Pezizomycotina</taxon>
        <taxon>Eurotiomycetes</taxon>
        <taxon>Chaetothyriomycetidae</taxon>
        <taxon>Chaetothyriales</taxon>
        <taxon>Herpotrichiellaceae</taxon>
        <taxon>Exophiala</taxon>
    </lineage>
</organism>
<feature type="domain" description="Aldehyde dehydrogenase" evidence="4">
    <location>
        <begin position="3"/>
        <end position="123"/>
    </location>
</feature>
<dbReference type="Gene3D" id="3.40.309.10">
    <property type="entry name" value="Aldehyde Dehydrogenase, Chain A, domain 2"/>
    <property type="match status" value="1"/>
</dbReference>
<protein>
    <recommendedName>
        <fullName evidence="2">aldehyde dehydrogenase (NAD(+))</fullName>
        <ecNumber evidence="2">1.2.1.3</ecNumber>
    </recommendedName>
</protein>
<reference evidence="5 6" key="1">
    <citation type="submission" date="2015-01" db="EMBL/GenBank/DDBJ databases">
        <title>The Genome Sequence of Exophiala xenobiotica CBS118157.</title>
        <authorList>
            <consortium name="The Broad Institute Genomics Platform"/>
            <person name="Cuomo C."/>
            <person name="de Hoog S."/>
            <person name="Gorbushina A."/>
            <person name="Stielow B."/>
            <person name="Teixiera M."/>
            <person name="Abouelleil A."/>
            <person name="Chapman S.B."/>
            <person name="Priest M."/>
            <person name="Young S.K."/>
            <person name="Wortman J."/>
            <person name="Nusbaum C."/>
            <person name="Birren B."/>
        </authorList>
    </citation>
    <scope>NUCLEOTIDE SEQUENCE [LARGE SCALE GENOMIC DNA]</scope>
    <source>
        <strain evidence="5 6">CBS 118157</strain>
    </source>
</reference>
<dbReference type="EMBL" id="KN847319">
    <property type="protein sequence ID" value="KIW56015.1"/>
    <property type="molecule type" value="Genomic_DNA"/>
</dbReference>
<dbReference type="InterPro" id="IPR016161">
    <property type="entry name" value="Ald_DH/histidinol_DH"/>
</dbReference>
<proteinExistence type="inferred from homology"/>
<evidence type="ECO:0000259" key="4">
    <source>
        <dbReference type="Pfam" id="PF00171"/>
    </source>
</evidence>